<accession>A0A8C9XW21</accession>
<organism evidence="2 3">
    <name type="scientific">Sander lucioperca</name>
    <name type="common">Pike-perch</name>
    <name type="synonym">Perca lucioperca</name>
    <dbReference type="NCBI Taxonomy" id="283035"/>
    <lineage>
        <taxon>Eukaryota</taxon>
        <taxon>Metazoa</taxon>
        <taxon>Chordata</taxon>
        <taxon>Craniata</taxon>
        <taxon>Vertebrata</taxon>
        <taxon>Euteleostomi</taxon>
        <taxon>Actinopterygii</taxon>
        <taxon>Neopterygii</taxon>
        <taxon>Teleostei</taxon>
        <taxon>Neoteleostei</taxon>
        <taxon>Acanthomorphata</taxon>
        <taxon>Eupercaria</taxon>
        <taxon>Perciformes</taxon>
        <taxon>Percoidei</taxon>
        <taxon>Percidae</taxon>
        <taxon>Luciopercinae</taxon>
        <taxon>Sander</taxon>
    </lineage>
</organism>
<dbReference type="Proteomes" id="UP000694568">
    <property type="component" value="Unplaced"/>
</dbReference>
<proteinExistence type="predicted"/>
<keyword evidence="3" id="KW-1185">Reference proteome</keyword>
<reference evidence="2" key="1">
    <citation type="submission" date="2025-08" db="UniProtKB">
        <authorList>
            <consortium name="Ensembl"/>
        </authorList>
    </citation>
    <scope>IDENTIFICATION</scope>
</reference>
<keyword evidence="1" id="KW-0472">Membrane</keyword>
<reference evidence="2" key="2">
    <citation type="submission" date="2025-09" db="UniProtKB">
        <authorList>
            <consortium name="Ensembl"/>
        </authorList>
    </citation>
    <scope>IDENTIFICATION</scope>
</reference>
<keyword evidence="1" id="KW-1133">Transmembrane helix</keyword>
<dbReference type="AlphaFoldDB" id="A0A8C9XW21"/>
<name>A0A8C9XW21_SANLU</name>
<evidence type="ECO:0000313" key="2">
    <source>
        <dbReference type="Ensembl" id="ENSSLUP00000016853.1"/>
    </source>
</evidence>
<evidence type="ECO:0000256" key="1">
    <source>
        <dbReference type="SAM" id="Phobius"/>
    </source>
</evidence>
<keyword evidence="1" id="KW-0812">Transmembrane</keyword>
<dbReference type="Ensembl" id="ENSSLUT00000017406.1">
    <property type="protein sequence ID" value="ENSSLUP00000016853.1"/>
    <property type="gene ID" value="ENSSLUG00000007903.1"/>
</dbReference>
<evidence type="ECO:0000313" key="3">
    <source>
        <dbReference type="Proteomes" id="UP000694568"/>
    </source>
</evidence>
<feature type="transmembrane region" description="Helical" evidence="1">
    <location>
        <begin position="105"/>
        <end position="124"/>
    </location>
</feature>
<dbReference type="GeneTree" id="ENSGT00940000174941"/>
<sequence length="163" mass="17880">VESQQGHVGHLDHLKTNTRNITNGVTFTSKSCHQNLIGRLYLDEVEATVVGDEGGDLLAVLDELDSDTLPDGRVGLLSLNATADGKHRTLFNKLRTKNRVSLQGGAQMGLLVLFIMPFLLTAVVTELPGCAQTTTLSWKTKISRELGVQDISTQYRYISKESR</sequence>
<protein>
    <submittedName>
        <fullName evidence="2">Uncharacterized protein</fullName>
    </submittedName>
</protein>